<gene>
    <name evidence="2" type="ORF">SJ059_29430</name>
</gene>
<organism evidence="2 3">
    <name type="scientific">Klebsiella aerogenes</name>
    <name type="common">Enterobacter aerogenes</name>
    <dbReference type="NCBI Taxonomy" id="548"/>
    <lineage>
        <taxon>Bacteria</taxon>
        <taxon>Pseudomonadati</taxon>
        <taxon>Pseudomonadota</taxon>
        <taxon>Gammaproteobacteria</taxon>
        <taxon>Enterobacterales</taxon>
        <taxon>Enterobacteriaceae</taxon>
        <taxon>Klebsiella/Raoultella group</taxon>
        <taxon>Klebsiella</taxon>
    </lineage>
</organism>
<dbReference type="PROSITE" id="PS51085">
    <property type="entry name" value="2FE2S_FER_2"/>
    <property type="match status" value="1"/>
</dbReference>
<dbReference type="Gene3D" id="3.10.20.30">
    <property type="match status" value="1"/>
</dbReference>
<protein>
    <submittedName>
        <fullName evidence="2">2Fe-2S iron-sulfur cluster binding domain-containing protein</fullName>
    </submittedName>
</protein>
<evidence type="ECO:0000313" key="3">
    <source>
        <dbReference type="Proteomes" id="UP001279012"/>
    </source>
</evidence>
<evidence type="ECO:0000313" key="2">
    <source>
        <dbReference type="EMBL" id="MDX7018550.1"/>
    </source>
</evidence>
<proteinExistence type="predicted"/>
<accession>A0AAW9EBC8</accession>
<reference evidence="2" key="1">
    <citation type="submission" date="2023-11" db="EMBL/GenBank/DDBJ databases">
        <title>Detection of rare carbapenemases in Enterobacterales - comparison of two colorimetric and two CIM-based carbapenemase assays.</title>
        <authorList>
            <person name="Schaffarczyk L."/>
            <person name="Noster J."/>
            <person name="Stelzer Y."/>
            <person name="Sattler J."/>
            <person name="Gatermann S."/>
            <person name="Hamprecht A."/>
        </authorList>
    </citation>
    <scope>NUCLEOTIDE SEQUENCE</scope>
    <source>
        <strain evidence="2">CIM-Cont-037</strain>
    </source>
</reference>
<evidence type="ECO:0000259" key="1">
    <source>
        <dbReference type="PROSITE" id="PS51085"/>
    </source>
</evidence>
<dbReference type="InterPro" id="IPR036010">
    <property type="entry name" value="2Fe-2S_ferredoxin-like_sf"/>
</dbReference>
<dbReference type="PROSITE" id="PS00197">
    <property type="entry name" value="2FE2S_FER_1"/>
    <property type="match status" value="1"/>
</dbReference>
<comment type="caution">
    <text evidence="2">The sequence shown here is derived from an EMBL/GenBank/DDBJ whole genome shotgun (WGS) entry which is preliminary data.</text>
</comment>
<dbReference type="SUPFAM" id="SSF54292">
    <property type="entry name" value="2Fe-2S ferredoxin-like"/>
    <property type="match status" value="1"/>
</dbReference>
<dbReference type="AlphaFoldDB" id="A0AAW9EBC8"/>
<dbReference type="Proteomes" id="UP001279012">
    <property type="component" value="Unassembled WGS sequence"/>
</dbReference>
<dbReference type="InterPro" id="IPR012675">
    <property type="entry name" value="Beta-grasp_dom_sf"/>
</dbReference>
<sequence>IPYSCRAGICGSCVIQLDEGDVNALKAGAIKRSGRILACSCVPKGNVKLSLNKK</sequence>
<dbReference type="InterPro" id="IPR006058">
    <property type="entry name" value="2Fe2S_fd_BS"/>
</dbReference>
<feature type="non-terminal residue" evidence="2">
    <location>
        <position position="1"/>
    </location>
</feature>
<feature type="domain" description="2Fe-2S ferredoxin-type" evidence="1">
    <location>
        <begin position="1"/>
        <end position="54"/>
    </location>
</feature>
<dbReference type="EMBL" id="JAWZZT010001047">
    <property type="protein sequence ID" value="MDX7018550.1"/>
    <property type="molecule type" value="Genomic_DNA"/>
</dbReference>
<name>A0AAW9EBC8_KLEAE</name>
<dbReference type="Pfam" id="PF00111">
    <property type="entry name" value="Fer2"/>
    <property type="match status" value="1"/>
</dbReference>
<dbReference type="GO" id="GO:0051537">
    <property type="term" value="F:2 iron, 2 sulfur cluster binding"/>
    <property type="evidence" value="ECO:0007669"/>
    <property type="project" value="InterPro"/>
</dbReference>
<dbReference type="InterPro" id="IPR001041">
    <property type="entry name" value="2Fe-2S_ferredoxin-type"/>
</dbReference>
<dbReference type="CDD" id="cd00207">
    <property type="entry name" value="fer2"/>
    <property type="match status" value="1"/>
</dbReference>